<evidence type="ECO:0000313" key="3">
    <source>
        <dbReference type="Proteomes" id="UP000523821"/>
    </source>
</evidence>
<dbReference type="InterPro" id="IPR011335">
    <property type="entry name" value="Restrct_endonuc-II-like"/>
</dbReference>
<dbReference type="RefSeq" id="WP_183856504.1">
    <property type="nucleotide sequence ID" value="NZ_JACHOO010000005.1"/>
</dbReference>
<protein>
    <submittedName>
        <fullName evidence="2">Very-short-patch-repair endonuclease</fullName>
    </submittedName>
</protein>
<evidence type="ECO:0000313" key="2">
    <source>
        <dbReference type="EMBL" id="MBB5753558.1"/>
    </source>
</evidence>
<dbReference type="Pfam" id="PF04480">
    <property type="entry name" value="DUF559"/>
    <property type="match status" value="1"/>
</dbReference>
<evidence type="ECO:0000259" key="1">
    <source>
        <dbReference type="Pfam" id="PF04480"/>
    </source>
</evidence>
<feature type="domain" description="DUF559" evidence="1">
    <location>
        <begin position="9"/>
        <end position="114"/>
    </location>
</feature>
<dbReference type="SUPFAM" id="SSF52980">
    <property type="entry name" value="Restriction endonuclease-like"/>
    <property type="match status" value="1"/>
</dbReference>
<dbReference type="InterPro" id="IPR047216">
    <property type="entry name" value="Endonuclease_DUF559_bact"/>
</dbReference>
<dbReference type="CDD" id="cd01038">
    <property type="entry name" value="Endonuclease_DUF559"/>
    <property type="match status" value="1"/>
</dbReference>
<dbReference type="Proteomes" id="UP000523821">
    <property type="component" value="Unassembled WGS sequence"/>
</dbReference>
<dbReference type="GO" id="GO:0004519">
    <property type="term" value="F:endonuclease activity"/>
    <property type="evidence" value="ECO:0007669"/>
    <property type="project" value="UniProtKB-KW"/>
</dbReference>
<dbReference type="EMBL" id="JACHOO010000005">
    <property type="protein sequence ID" value="MBB5753558.1"/>
    <property type="molecule type" value="Genomic_DNA"/>
</dbReference>
<keyword evidence="3" id="KW-1185">Reference proteome</keyword>
<name>A0A7W9FMX8_9HYPH</name>
<dbReference type="AlphaFoldDB" id="A0A7W9FMX8"/>
<keyword evidence="2" id="KW-0540">Nuclease</keyword>
<proteinExistence type="predicted"/>
<dbReference type="PANTHER" id="PTHR38590">
    <property type="entry name" value="BLL0828 PROTEIN"/>
    <property type="match status" value="1"/>
</dbReference>
<reference evidence="2 3" key="1">
    <citation type="submission" date="2020-08" db="EMBL/GenBank/DDBJ databases">
        <title>Genomic Encyclopedia of Type Strains, Phase IV (KMG-IV): sequencing the most valuable type-strain genomes for metagenomic binning, comparative biology and taxonomic classification.</title>
        <authorList>
            <person name="Goeker M."/>
        </authorList>
    </citation>
    <scope>NUCLEOTIDE SEQUENCE [LARGE SCALE GENOMIC DNA]</scope>
    <source>
        <strain evidence="2 3">DSM 16268</strain>
    </source>
</reference>
<accession>A0A7W9FMX8</accession>
<organism evidence="2 3">
    <name type="scientific">Prosthecomicrobium pneumaticum</name>
    <dbReference type="NCBI Taxonomy" id="81895"/>
    <lineage>
        <taxon>Bacteria</taxon>
        <taxon>Pseudomonadati</taxon>
        <taxon>Pseudomonadota</taxon>
        <taxon>Alphaproteobacteria</taxon>
        <taxon>Hyphomicrobiales</taxon>
        <taxon>Kaistiaceae</taxon>
        <taxon>Prosthecomicrobium</taxon>
    </lineage>
</organism>
<gene>
    <name evidence="2" type="ORF">GGQ63_002628</name>
</gene>
<dbReference type="Gene3D" id="3.40.960.10">
    <property type="entry name" value="VSR Endonuclease"/>
    <property type="match status" value="1"/>
</dbReference>
<keyword evidence="2" id="KW-0378">Hydrolase</keyword>
<dbReference type="InterPro" id="IPR007569">
    <property type="entry name" value="DUF559"/>
</dbReference>
<comment type="caution">
    <text evidence="2">The sequence shown here is derived from an EMBL/GenBank/DDBJ whole genome shotgun (WGS) entry which is preliminary data.</text>
</comment>
<dbReference type="PANTHER" id="PTHR38590:SF1">
    <property type="entry name" value="BLL0828 PROTEIN"/>
    <property type="match status" value="1"/>
</dbReference>
<keyword evidence="2" id="KW-0255">Endonuclease</keyword>
<sequence>MPHRVTGDRQRVAAKRLRSEMTDAERAVWNLVRAHRLNGLGFRRQVPIGSYVVDFCCHEARLVLEIDGSQHAEDEAVRDAVRTRSLEEEGYRVIRFWNADVLRNIGGVAETILAMAPPRTTAPDGAEAP</sequence>